<dbReference type="EMBL" id="CP011114">
    <property type="protein sequence ID" value="AKG35641.1"/>
    <property type="molecule type" value="Genomic_DNA"/>
</dbReference>
<organism evidence="1 2">
    <name type="scientific">Paenibacillus durus ATCC 35681</name>
    <dbReference type="NCBI Taxonomy" id="1333534"/>
    <lineage>
        <taxon>Bacteria</taxon>
        <taxon>Bacillati</taxon>
        <taxon>Bacillota</taxon>
        <taxon>Bacilli</taxon>
        <taxon>Bacillales</taxon>
        <taxon>Paenibacillaceae</taxon>
        <taxon>Paenibacillus</taxon>
    </lineage>
</organism>
<name>A0A0F7CIV7_PAEDU</name>
<accession>A0A0F7CIV7</accession>
<evidence type="ECO:0000313" key="2">
    <source>
        <dbReference type="Proteomes" id="UP000034189"/>
    </source>
</evidence>
<protein>
    <submittedName>
        <fullName evidence="1">Uncharacterized protein</fullName>
    </submittedName>
</protein>
<reference evidence="1 2" key="2">
    <citation type="journal article" date="2016" name="Genome Announc.">
        <title>Genome Sequence of a Gram-Positive Diazotroph, Paenibacillus durus Type Strain ATCC 35681.</title>
        <authorList>
            <person name="Halim M.A."/>
            <person name="Rahman A.Y."/>
            <person name="Sim K.S."/>
            <person name="Yam H.C."/>
            <person name="Rahim A.A."/>
            <person name="Ghazali A.H."/>
            <person name="Najimudin N."/>
        </authorList>
    </citation>
    <scope>NUCLEOTIDE SEQUENCE [LARGE SCALE GENOMIC DNA]</scope>
    <source>
        <strain evidence="1 2">ATCC 35681</strain>
    </source>
</reference>
<dbReference type="AlphaFoldDB" id="A0A0F7CIV7"/>
<evidence type="ECO:0000313" key="1">
    <source>
        <dbReference type="EMBL" id="AKG35641.1"/>
    </source>
</evidence>
<reference evidence="1 2" key="1">
    <citation type="submission" date="2015-03" db="EMBL/GenBank/DDBJ databases">
        <authorList>
            <person name="Abdul Halim M."/>
        </authorList>
    </citation>
    <scope>NUCLEOTIDE SEQUENCE [LARGE SCALE GENOMIC DNA]</scope>
    <source>
        <strain evidence="1 2">ATCC 35681</strain>
    </source>
</reference>
<gene>
    <name evidence="1" type="ORF">VK70_14535</name>
</gene>
<sequence>MNYEILALTIDLITKQLGHFSDIKKAEGTEEEKQAANAAAAAAILYGLETAGLVPDMTPEEREQATLLVAKIAEVLA</sequence>
<proteinExistence type="predicted"/>
<dbReference type="HOGENOM" id="CLU_2634712_0_0_9"/>
<dbReference type="RefSeq" id="WP_025696287.1">
    <property type="nucleotide sequence ID" value="NZ_ASQQ01000437.1"/>
</dbReference>
<dbReference type="Proteomes" id="UP000034189">
    <property type="component" value="Chromosome"/>
</dbReference>
<dbReference type="PATRIC" id="fig|1333534.5.peg.3203"/>